<feature type="region of interest" description="Disordered" evidence="1">
    <location>
        <begin position="86"/>
        <end position="131"/>
    </location>
</feature>
<comment type="caution">
    <text evidence="2">The sequence shown here is derived from an EMBL/GenBank/DDBJ whole genome shotgun (WGS) entry which is preliminary data.</text>
</comment>
<proteinExistence type="predicted"/>
<feature type="region of interest" description="Disordered" evidence="1">
    <location>
        <begin position="49"/>
        <end position="73"/>
    </location>
</feature>
<evidence type="ECO:0000313" key="3">
    <source>
        <dbReference type="Proteomes" id="UP000438429"/>
    </source>
</evidence>
<sequence length="168" mass="17664">MFGFGLAPDSAPKALHHFTRVLVQNISSDVRVKEMSLCGGLCRLCTDTEAQREKPKRSNGHVVPDTAPLPPPLTLLSEGLKSRLCKSADNPTRSDVSARHEEAGGTNCDPCGNRSDGGSDSYSGSDSKSGPRNEFCGGLVMDVGENRGAILVLIGFQNPPAAGENIGL</sequence>
<name>A0A6A4SUF9_SCOMX</name>
<dbReference type="EMBL" id="VEVO01000011">
    <property type="protein sequence ID" value="KAF0034684.1"/>
    <property type="molecule type" value="Genomic_DNA"/>
</dbReference>
<organism evidence="2 3">
    <name type="scientific">Scophthalmus maximus</name>
    <name type="common">Turbot</name>
    <name type="synonym">Psetta maxima</name>
    <dbReference type="NCBI Taxonomy" id="52904"/>
    <lineage>
        <taxon>Eukaryota</taxon>
        <taxon>Metazoa</taxon>
        <taxon>Chordata</taxon>
        <taxon>Craniata</taxon>
        <taxon>Vertebrata</taxon>
        <taxon>Euteleostomi</taxon>
        <taxon>Actinopterygii</taxon>
        <taxon>Neopterygii</taxon>
        <taxon>Teleostei</taxon>
        <taxon>Neoteleostei</taxon>
        <taxon>Acanthomorphata</taxon>
        <taxon>Carangaria</taxon>
        <taxon>Pleuronectiformes</taxon>
        <taxon>Pleuronectoidei</taxon>
        <taxon>Scophthalmidae</taxon>
        <taxon>Scophthalmus</taxon>
    </lineage>
</organism>
<gene>
    <name evidence="2" type="ORF">F2P81_012442</name>
</gene>
<protein>
    <submittedName>
        <fullName evidence="2">Uncharacterized protein</fullName>
    </submittedName>
</protein>
<reference evidence="2 3" key="1">
    <citation type="submission" date="2019-06" db="EMBL/GenBank/DDBJ databases">
        <title>Draft genomes of female and male turbot (Scophthalmus maximus).</title>
        <authorList>
            <person name="Xu H."/>
            <person name="Xu X.-W."/>
            <person name="Shao C."/>
            <person name="Chen S."/>
        </authorList>
    </citation>
    <scope>NUCLEOTIDE SEQUENCE [LARGE SCALE GENOMIC DNA]</scope>
    <source>
        <strain evidence="2">Ysfricsl-2016a</strain>
        <tissue evidence="2">Blood</tissue>
    </source>
</reference>
<dbReference type="AlphaFoldDB" id="A0A6A4SUF9"/>
<dbReference type="Proteomes" id="UP000438429">
    <property type="component" value="Unassembled WGS sequence"/>
</dbReference>
<evidence type="ECO:0000256" key="1">
    <source>
        <dbReference type="SAM" id="MobiDB-lite"/>
    </source>
</evidence>
<evidence type="ECO:0000313" key="2">
    <source>
        <dbReference type="EMBL" id="KAF0034684.1"/>
    </source>
</evidence>
<accession>A0A6A4SUF9</accession>
<feature type="compositionally biased region" description="Low complexity" evidence="1">
    <location>
        <begin position="116"/>
        <end position="130"/>
    </location>
</feature>